<reference evidence="9" key="1">
    <citation type="journal article" date="2013" name="Science">
        <title>The Amborella genome and the evolution of flowering plants.</title>
        <authorList>
            <consortium name="Amborella Genome Project"/>
        </authorList>
    </citation>
    <scope>NUCLEOTIDE SEQUENCE [LARGE SCALE GENOMIC DNA]</scope>
</reference>
<evidence type="ECO:0000256" key="4">
    <source>
        <dbReference type="ARBA" id="ARBA00022729"/>
    </source>
</evidence>
<organism evidence="8 9">
    <name type="scientific">Amborella trichopoda</name>
    <dbReference type="NCBI Taxonomy" id="13333"/>
    <lineage>
        <taxon>Eukaryota</taxon>
        <taxon>Viridiplantae</taxon>
        <taxon>Streptophyta</taxon>
        <taxon>Embryophyta</taxon>
        <taxon>Tracheophyta</taxon>
        <taxon>Spermatophyta</taxon>
        <taxon>Magnoliopsida</taxon>
        <taxon>Amborellales</taxon>
        <taxon>Amborellaceae</taxon>
        <taxon>Amborella</taxon>
    </lineage>
</organism>
<dbReference type="EMBL" id="KI394907">
    <property type="protein sequence ID" value="ERN00349.1"/>
    <property type="molecule type" value="Genomic_DNA"/>
</dbReference>
<dbReference type="eggNOG" id="ENOG502QQ55">
    <property type="taxonomic scope" value="Eukaryota"/>
</dbReference>
<keyword evidence="9" id="KW-1185">Reference proteome</keyword>
<dbReference type="InterPro" id="IPR036962">
    <property type="entry name" value="Glyco_hydro_3_N_sf"/>
</dbReference>
<dbReference type="EC" id="3.2.1.21" evidence="3"/>
<gene>
    <name evidence="8" type="ORF">AMTR_s00104p00072030</name>
</gene>
<keyword evidence="5" id="KW-0378">Hydrolase</keyword>
<name>W1NYA2_AMBTC</name>
<accession>W1NYA2</accession>
<feature type="domain" description="Glycoside hydrolase family 3 N-terminal" evidence="7">
    <location>
        <begin position="2"/>
        <end position="133"/>
    </location>
</feature>
<dbReference type="GO" id="GO:0008422">
    <property type="term" value="F:beta-glucosidase activity"/>
    <property type="evidence" value="ECO:0007669"/>
    <property type="project" value="UniProtKB-EC"/>
</dbReference>
<comment type="catalytic activity">
    <reaction evidence="1">
        <text>Hydrolysis of terminal, non-reducing beta-D-glucosyl residues with release of beta-D-glucose.</text>
        <dbReference type="EC" id="3.2.1.21"/>
    </reaction>
</comment>
<dbReference type="Gene3D" id="3.20.20.300">
    <property type="entry name" value="Glycoside hydrolase, family 3, N-terminal domain"/>
    <property type="match status" value="1"/>
</dbReference>
<protein>
    <recommendedName>
        <fullName evidence="3">beta-glucosidase</fullName>
        <ecNumber evidence="3">3.2.1.21</ecNumber>
    </recommendedName>
</protein>
<dbReference type="PANTHER" id="PTHR30620:SF16">
    <property type="entry name" value="LYSOSOMAL BETA GLUCOSIDASE"/>
    <property type="match status" value="1"/>
</dbReference>
<dbReference type="STRING" id="13333.W1NYA2"/>
<proteinExistence type="inferred from homology"/>
<dbReference type="InterPro" id="IPR017853">
    <property type="entry name" value="GH"/>
</dbReference>
<comment type="similarity">
    <text evidence="2">Belongs to the glycosyl hydrolase 3 family.</text>
</comment>
<dbReference type="GO" id="GO:0005975">
    <property type="term" value="P:carbohydrate metabolic process"/>
    <property type="evidence" value="ECO:0007669"/>
    <property type="project" value="InterPro"/>
</dbReference>
<dbReference type="OMA" id="DWVEMIN"/>
<sequence>MTLAEKIGEITQINRSVATQDVMKNYSIRSVMSGGGTIPKPNATVEDWVNMVNDFKKGALSSRLQIPMIYGVDVVHYHNNVYVATKDPELAKRIGVATTLEVRATGILYVLAPCLAVCRDSRWVRCYESFSENLIYYY</sequence>
<dbReference type="InterPro" id="IPR051915">
    <property type="entry name" value="Cellulose_Degrad_GH3"/>
</dbReference>
<evidence type="ECO:0000259" key="7">
    <source>
        <dbReference type="Pfam" id="PF00933"/>
    </source>
</evidence>
<evidence type="ECO:0000313" key="8">
    <source>
        <dbReference type="EMBL" id="ERN00349.1"/>
    </source>
</evidence>
<evidence type="ECO:0000256" key="6">
    <source>
        <dbReference type="ARBA" id="ARBA00023295"/>
    </source>
</evidence>
<dbReference type="AlphaFoldDB" id="W1NYA2"/>
<dbReference type="SUPFAM" id="SSF51445">
    <property type="entry name" value="(Trans)glycosidases"/>
    <property type="match status" value="1"/>
</dbReference>
<evidence type="ECO:0000256" key="2">
    <source>
        <dbReference type="ARBA" id="ARBA00005336"/>
    </source>
</evidence>
<dbReference type="Gramene" id="ERN00349">
    <property type="protein sequence ID" value="ERN00349"/>
    <property type="gene ID" value="AMTR_s00104p00072030"/>
</dbReference>
<dbReference type="HOGENOM" id="CLU_119281_0_0_1"/>
<dbReference type="Pfam" id="PF00933">
    <property type="entry name" value="Glyco_hydro_3"/>
    <property type="match status" value="1"/>
</dbReference>
<evidence type="ECO:0000256" key="1">
    <source>
        <dbReference type="ARBA" id="ARBA00000448"/>
    </source>
</evidence>
<evidence type="ECO:0000313" key="9">
    <source>
        <dbReference type="Proteomes" id="UP000017836"/>
    </source>
</evidence>
<keyword evidence="4" id="KW-0732">Signal</keyword>
<dbReference type="PANTHER" id="PTHR30620">
    <property type="entry name" value="PERIPLASMIC BETA-GLUCOSIDASE-RELATED"/>
    <property type="match status" value="1"/>
</dbReference>
<evidence type="ECO:0000256" key="5">
    <source>
        <dbReference type="ARBA" id="ARBA00022801"/>
    </source>
</evidence>
<evidence type="ECO:0000256" key="3">
    <source>
        <dbReference type="ARBA" id="ARBA00012744"/>
    </source>
</evidence>
<keyword evidence="6" id="KW-0326">Glycosidase</keyword>
<dbReference type="InterPro" id="IPR001764">
    <property type="entry name" value="Glyco_hydro_3_N"/>
</dbReference>
<dbReference type="Proteomes" id="UP000017836">
    <property type="component" value="Unassembled WGS sequence"/>
</dbReference>